<gene>
    <name evidence="2" type="ordered locus">Shel_05620</name>
</gene>
<dbReference type="AlphaFoldDB" id="C7N3N0"/>
<dbReference type="KEGG" id="shi:Shel_05620"/>
<evidence type="ECO:0000256" key="1">
    <source>
        <dbReference type="ARBA" id="ARBA00023186"/>
    </source>
</evidence>
<proteinExistence type="predicted"/>
<dbReference type="eggNOG" id="COG3381">
    <property type="taxonomic scope" value="Bacteria"/>
</dbReference>
<sequence length="242" mass="27715">MSEEIKQAEAETNAPYGEIIDALRGRNAFYDMFANVYFKPLTAEQVENFANTDFSAYEDINEQFADGVNDIRRYLAKRNSGTRQELAVDYTGAFGSTSSWKGRYAAPYESVHTSEEGLMYQGAYHEVFQLYKQHHVVRAEGYDYPHDHLSFMCEFQVILAERAIEAMEAGNPEEALKQIKASQGFLEDHILSWFDDLADLAVNLLHTRFYRGILKISKGFFLFDQQLLADIAEVLEEQVQEA</sequence>
<dbReference type="SUPFAM" id="SSF89155">
    <property type="entry name" value="TorD-like"/>
    <property type="match status" value="1"/>
</dbReference>
<dbReference type="STRING" id="471855.Shel_05620"/>
<dbReference type="Proteomes" id="UP000002026">
    <property type="component" value="Chromosome"/>
</dbReference>
<dbReference type="RefSeq" id="WP_012797726.1">
    <property type="nucleotide sequence ID" value="NC_013165.1"/>
</dbReference>
<dbReference type="Gene3D" id="1.10.3480.10">
    <property type="entry name" value="TorD-like"/>
    <property type="match status" value="1"/>
</dbReference>
<dbReference type="InterPro" id="IPR050289">
    <property type="entry name" value="TorD/DmsD_chaperones"/>
</dbReference>
<keyword evidence="3" id="KW-1185">Reference proteome</keyword>
<accession>C7N3N0</accession>
<dbReference type="PANTHER" id="PTHR34227">
    <property type="entry name" value="CHAPERONE PROTEIN YCDY"/>
    <property type="match status" value="1"/>
</dbReference>
<dbReference type="InterPro" id="IPR036411">
    <property type="entry name" value="TorD-like_sf"/>
</dbReference>
<dbReference type="InterPro" id="IPR020945">
    <property type="entry name" value="DMSO/NO3_reduct_chaperone"/>
</dbReference>
<evidence type="ECO:0000313" key="3">
    <source>
        <dbReference type="Proteomes" id="UP000002026"/>
    </source>
</evidence>
<dbReference type="PANTHER" id="PTHR34227:SF1">
    <property type="entry name" value="DIMETHYL SULFOXIDE REDUCTASE CHAPERONE-RELATED"/>
    <property type="match status" value="1"/>
</dbReference>
<reference evidence="2 3" key="1">
    <citation type="journal article" date="2009" name="Stand. Genomic Sci.">
        <title>Complete genome sequence of Slackia heliotrinireducens type strain (RHS 1).</title>
        <authorList>
            <person name="Pukall R."/>
            <person name="Lapidus A."/>
            <person name="Nolan M."/>
            <person name="Copeland A."/>
            <person name="Glavina Del Rio T."/>
            <person name="Lucas S."/>
            <person name="Chen F."/>
            <person name="Tice H."/>
            <person name="Cheng J.F."/>
            <person name="Chertkov O."/>
            <person name="Bruce D."/>
            <person name="Goodwin L."/>
            <person name="Kuske C."/>
            <person name="Brettin T."/>
            <person name="Detter J.C."/>
            <person name="Han C."/>
            <person name="Pitluck S."/>
            <person name="Pati A."/>
            <person name="Mavrommatis K."/>
            <person name="Ivanova N."/>
            <person name="Ovchinnikova G."/>
            <person name="Chen A."/>
            <person name="Palaniappan K."/>
            <person name="Schneider S."/>
            <person name="Rohde M."/>
            <person name="Chain P."/>
            <person name="D'haeseleer P."/>
            <person name="Goker M."/>
            <person name="Bristow J."/>
            <person name="Eisen J.A."/>
            <person name="Markowitz V."/>
            <person name="Kyrpides N.C."/>
            <person name="Klenk H.P."/>
            <person name="Hugenholtz P."/>
        </authorList>
    </citation>
    <scope>NUCLEOTIDE SEQUENCE [LARGE SCALE GENOMIC DNA]</scope>
    <source>
        <strain evidence="3">ATCC 29202 / DSM 20476 / NCTC 11029 / RHS 1</strain>
    </source>
</reference>
<evidence type="ECO:0000313" key="2">
    <source>
        <dbReference type="EMBL" id="ACV21621.1"/>
    </source>
</evidence>
<protein>
    <submittedName>
        <fullName evidence="2">Uncharacterized component of anaerobic dehydrogenase</fullName>
    </submittedName>
</protein>
<keyword evidence="1" id="KW-0143">Chaperone</keyword>
<dbReference type="HOGENOM" id="CLU_077650_0_1_11"/>
<name>C7N3N0_SLAHD</name>
<organism evidence="2 3">
    <name type="scientific">Slackia heliotrinireducens (strain ATCC 29202 / DSM 20476 / NCTC 11029 / RHS 1)</name>
    <name type="common">Peptococcus heliotrinreducens</name>
    <dbReference type="NCBI Taxonomy" id="471855"/>
    <lineage>
        <taxon>Bacteria</taxon>
        <taxon>Bacillati</taxon>
        <taxon>Actinomycetota</taxon>
        <taxon>Coriobacteriia</taxon>
        <taxon>Eggerthellales</taxon>
        <taxon>Eggerthellaceae</taxon>
        <taxon>Slackia</taxon>
    </lineage>
</organism>
<dbReference type="EMBL" id="CP001684">
    <property type="protein sequence ID" value="ACV21621.1"/>
    <property type="molecule type" value="Genomic_DNA"/>
</dbReference>
<dbReference type="Pfam" id="PF02613">
    <property type="entry name" value="Nitrate_red_del"/>
    <property type="match status" value="1"/>
</dbReference>